<organism evidence="8 9">
    <name type="scientific">Streptomyces puniciscabiei</name>
    <dbReference type="NCBI Taxonomy" id="164348"/>
    <lineage>
        <taxon>Bacteria</taxon>
        <taxon>Bacillati</taxon>
        <taxon>Actinomycetota</taxon>
        <taxon>Actinomycetes</taxon>
        <taxon>Kitasatosporales</taxon>
        <taxon>Streptomycetaceae</taxon>
        <taxon>Streptomyces</taxon>
    </lineage>
</organism>
<comment type="caution">
    <text evidence="8">The sequence shown here is derived from an EMBL/GenBank/DDBJ whole genome shotgun (WGS) entry which is preliminary data.</text>
</comment>
<evidence type="ECO:0000259" key="7">
    <source>
        <dbReference type="PROSITE" id="PS50994"/>
    </source>
</evidence>
<dbReference type="InterPro" id="IPR036397">
    <property type="entry name" value="RNaseH_sf"/>
</dbReference>
<dbReference type="SUPFAM" id="SSF53098">
    <property type="entry name" value="Ribonuclease H-like"/>
    <property type="match status" value="1"/>
</dbReference>
<feature type="region of interest" description="Disordered" evidence="6">
    <location>
        <begin position="78"/>
        <end position="116"/>
    </location>
</feature>
<sequence length="367" mass="41941">MGSVEACRQLGIGRKTGYRWRAENGGLQPDYLPEASRSGRYLSLLERRRIASLRGRGLGIREIAGLLGRAPSTVSRELRRNSRPHDYGRYDADLAHHRGRERAGRPRRSKLSTDPEFKAEVQSKLDMEWSPEQIAAHLRTRWPDHPERHLCHETIYRALYQGAKGGLSRTLTRKLRTGRPLRKKRRHPDQRMPRFVAPAVLIDRRPSFIELRERLGDWEGDLVVGARSQSAVATLVDRRTRYLRLVPLPEGHSAGQVRDALIATLSTLPEQARRSLTWDQGSETARHHELAPYFTDGIFFARPGGPWERGTNENTNGLIRQYLPKRTNLSLHTADDLRVIDHRLNNRPRKTLSWQTPAQAFAAALAL</sequence>
<feature type="compositionally biased region" description="Basic and acidic residues" evidence="6">
    <location>
        <begin position="78"/>
        <end position="104"/>
    </location>
</feature>
<dbReference type="GO" id="GO:0003677">
    <property type="term" value="F:DNA binding"/>
    <property type="evidence" value="ECO:0007669"/>
    <property type="project" value="UniProtKB-KW"/>
</dbReference>
<evidence type="ECO:0000313" key="9">
    <source>
        <dbReference type="Proteomes" id="UP000318103"/>
    </source>
</evidence>
<dbReference type="InterPro" id="IPR051917">
    <property type="entry name" value="Transposase-Integrase"/>
</dbReference>
<dbReference type="EMBL" id="VFNX01000001">
    <property type="protein sequence ID" value="TQL00806.1"/>
    <property type="molecule type" value="Genomic_DNA"/>
</dbReference>
<gene>
    <name evidence="8" type="ORF">FB563_5931</name>
</gene>
<evidence type="ECO:0000256" key="3">
    <source>
        <dbReference type="ARBA" id="ARBA00022578"/>
    </source>
</evidence>
<dbReference type="Proteomes" id="UP000318103">
    <property type="component" value="Unassembled WGS sequence"/>
</dbReference>
<proteinExistence type="inferred from homology"/>
<feature type="domain" description="Integrase catalytic" evidence="7">
    <location>
        <begin position="202"/>
        <end position="365"/>
    </location>
</feature>
<dbReference type="Gene3D" id="3.30.420.10">
    <property type="entry name" value="Ribonuclease H-like superfamily/Ribonuclease H"/>
    <property type="match status" value="1"/>
</dbReference>
<dbReference type="InterPro" id="IPR001584">
    <property type="entry name" value="Integrase_cat-core"/>
</dbReference>
<dbReference type="PANTHER" id="PTHR10948">
    <property type="entry name" value="TRANSPOSASE"/>
    <property type="match status" value="1"/>
</dbReference>
<dbReference type="GO" id="GO:0005829">
    <property type="term" value="C:cytosol"/>
    <property type="evidence" value="ECO:0007669"/>
    <property type="project" value="TreeGrafter"/>
</dbReference>
<dbReference type="GO" id="GO:0015074">
    <property type="term" value="P:DNA integration"/>
    <property type="evidence" value="ECO:0007669"/>
    <property type="project" value="InterPro"/>
</dbReference>
<evidence type="ECO:0000256" key="6">
    <source>
        <dbReference type="SAM" id="MobiDB-lite"/>
    </source>
</evidence>
<dbReference type="InterPro" id="IPR025246">
    <property type="entry name" value="IS30-like_HTH"/>
</dbReference>
<dbReference type="AlphaFoldDB" id="A0A542UP08"/>
<protein>
    <submittedName>
        <fullName evidence="8">IS30 family transposase</fullName>
    </submittedName>
</protein>
<comment type="function">
    <text evidence="1">Required for the transposition of the insertion element.</text>
</comment>
<dbReference type="RefSeq" id="WP_199832808.1">
    <property type="nucleotide sequence ID" value="NZ_LIRI01000113.1"/>
</dbReference>
<evidence type="ECO:0000256" key="1">
    <source>
        <dbReference type="ARBA" id="ARBA00002190"/>
    </source>
</evidence>
<evidence type="ECO:0000256" key="5">
    <source>
        <dbReference type="ARBA" id="ARBA00023172"/>
    </source>
</evidence>
<keyword evidence="4" id="KW-0238">DNA-binding</keyword>
<keyword evidence="5" id="KW-0233">DNA recombination</keyword>
<evidence type="ECO:0000256" key="2">
    <source>
        <dbReference type="ARBA" id="ARBA00006363"/>
    </source>
</evidence>
<dbReference type="InterPro" id="IPR001598">
    <property type="entry name" value="Transposase_IS30_CS"/>
</dbReference>
<dbReference type="GO" id="GO:0006313">
    <property type="term" value="P:DNA transposition"/>
    <property type="evidence" value="ECO:0007669"/>
    <property type="project" value="InterPro"/>
</dbReference>
<accession>A0A542UP08</accession>
<keyword evidence="3" id="KW-0815">Transposition</keyword>
<evidence type="ECO:0000256" key="4">
    <source>
        <dbReference type="ARBA" id="ARBA00023125"/>
    </source>
</evidence>
<comment type="similarity">
    <text evidence="2">Belongs to the transposase IS30 family.</text>
</comment>
<dbReference type="PROSITE" id="PS50994">
    <property type="entry name" value="INTEGRASE"/>
    <property type="match status" value="1"/>
</dbReference>
<keyword evidence="9" id="KW-1185">Reference proteome</keyword>
<dbReference type="Pfam" id="PF13936">
    <property type="entry name" value="HTH_38"/>
    <property type="match status" value="1"/>
</dbReference>
<dbReference type="InterPro" id="IPR053392">
    <property type="entry name" value="Transposase_IS30-like"/>
</dbReference>
<dbReference type="PANTHER" id="PTHR10948:SF23">
    <property type="entry name" value="TRANSPOSASE INSI FOR INSERTION SEQUENCE ELEMENT IS30A-RELATED"/>
    <property type="match status" value="1"/>
</dbReference>
<dbReference type="GO" id="GO:0004803">
    <property type="term" value="F:transposase activity"/>
    <property type="evidence" value="ECO:0007669"/>
    <property type="project" value="InterPro"/>
</dbReference>
<reference evidence="8 9" key="1">
    <citation type="submission" date="2019-06" db="EMBL/GenBank/DDBJ databases">
        <title>Sequencing the genomes of 1000 actinobacteria strains.</title>
        <authorList>
            <person name="Klenk H.-P."/>
        </authorList>
    </citation>
    <scope>NUCLEOTIDE SEQUENCE [LARGE SCALE GENOMIC DNA]</scope>
    <source>
        <strain evidence="8 9">DSM 41929</strain>
    </source>
</reference>
<dbReference type="InterPro" id="IPR012337">
    <property type="entry name" value="RNaseH-like_sf"/>
</dbReference>
<dbReference type="NCBIfam" id="NF033563">
    <property type="entry name" value="transpos_IS30"/>
    <property type="match status" value="1"/>
</dbReference>
<dbReference type="PROSITE" id="PS01043">
    <property type="entry name" value="TRANSPOSASE_IS30"/>
    <property type="match status" value="1"/>
</dbReference>
<evidence type="ECO:0000313" key="8">
    <source>
        <dbReference type="EMBL" id="TQL00806.1"/>
    </source>
</evidence>
<name>A0A542UP08_9ACTN</name>